<name>A0A1L9TCU0_9EURO</name>
<dbReference type="InterPro" id="IPR012132">
    <property type="entry name" value="GMC_OxRdtase"/>
</dbReference>
<dbReference type="InterPro" id="IPR000172">
    <property type="entry name" value="GMC_OxRdtase_N"/>
</dbReference>
<feature type="signal peptide" evidence="3">
    <location>
        <begin position="1"/>
        <end position="22"/>
    </location>
</feature>
<feature type="binding site" evidence="2">
    <location>
        <position position="113"/>
    </location>
    <ligand>
        <name>FAD</name>
        <dbReference type="ChEBI" id="CHEBI:57692"/>
    </ligand>
</feature>
<gene>
    <name evidence="5" type="ORF">ASPSYDRAFT_80202</name>
</gene>
<evidence type="ECO:0000256" key="2">
    <source>
        <dbReference type="PIRSR" id="PIRSR000137-2"/>
    </source>
</evidence>
<keyword evidence="2" id="KW-0285">Flavoprotein</keyword>
<evidence type="ECO:0000256" key="3">
    <source>
        <dbReference type="SAM" id="SignalP"/>
    </source>
</evidence>
<dbReference type="Gene3D" id="3.30.410.10">
    <property type="entry name" value="Cholesterol Oxidase, domain 2"/>
    <property type="match status" value="1"/>
</dbReference>
<dbReference type="InterPro" id="IPR053208">
    <property type="entry name" value="GMC_Oxidoreductase_CD"/>
</dbReference>
<dbReference type="InterPro" id="IPR007867">
    <property type="entry name" value="GMC_OxRtase_C"/>
</dbReference>
<dbReference type="SUPFAM" id="SSF51905">
    <property type="entry name" value="FAD/NAD(P)-binding domain"/>
    <property type="match status" value="1"/>
</dbReference>
<protein>
    <recommendedName>
        <fullName evidence="4">Glucose-methanol-choline oxidoreductase N-terminal domain-containing protein</fullName>
    </recommendedName>
</protein>
<dbReference type="STRING" id="1036612.A0A1L9TCU0"/>
<dbReference type="Pfam" id="PF05199">
    <property type="entry name" value="GMC_oxred_C"/>
    <property type="match status" value="1"/>
</dbReference>
<evidence type="ECO:0000256" key="1">
    <source>
        <dbReference type="ARBA" id="ARBA00010790"/>
    </source>
</evidence>
<dbReference type="GeneID" id="63767104"/>
<feature type="chain" id="PRO_5012250980" description="Glucose-methanol-choline oxidoreductase N-terminal domain-containing protein" evidence="3">
    <location>
        <begin position="23"/>
        <end position="546"/>
    </location>
</feature>
<dbReference type="AlphaFoldDB" id="A0A1L9TCU0"/>
<dbReference type="SUPFAM" id="SSF54373">
    <property type="entry name" value="FAD-linked reductases, C-terminal domain"/>
    <property type="match status" value="1"/>
</dbReference>
<dbReference type="PANTHER" id="PTHR47190:SF4">
    <property type="entry name" value="DEHYDROGENASE, PUTATIVE-RELATED"/>
    <property type="match status" value="1"/>
</dbReference>
<keyword evidence="6" id="KW-1185">Reference proteome</keyword>
<dbReference type="GO" id="GO:0050660">
    <property type="term" value="F:flavin adenine dinucleotide binding"/>
    <property type="evidence" value="ECO:0007669"/>
    <property type="project" value="InterPro"/>
</dbReference>
<dbReference type="VEuPathDB" id="FungiDB:ASPSYDRAFT_80202"/>
<keyword evidence="3" id="KW-0732">Signal</keyword>
<comment type="cofactor">
    <cofactor evidence="2">
        <name>FAD</name>
        <dbReference type="ChEBI" id="CHEBI:57692"/>
    </cofactor>
</comment>
<dbReference type="OrthoDB" id="413885at2759"/>
<reference evidence="6" key="1">
    <citation type="journal article" date="2017" name="Genome Biol.">
        <title>Comparative genomics reveals high biological diversity and specific adaptations in the industrially and medically important fungal genus Aspergillus.</title>
        <authorList>
            <person name="de Vries R.P."/>
            <person name="Riley R."/>
            <person name="Wiebenga A."/>
            <person name="Aguilar-Osorio G."/>
            <person name="Amillis S."/>
            <person name="Uchima C.A."/>
            <person name="Anderluh G."/>
            <person name="Asadollahi M."/>
            <person name="Askin M."/>
            <person name="Barry K."/>
            <person name="Battaglia E."/>
            <person name="Bayram O."/>
            <person name="Benocci T."/>
            <person name="Braus-Stromeyer S.A."/>
            <person name="Caldana C."/>
            <person name="Canovas D."/>
            <person name="Cerqueira G.C."/>
            <person name="Chen F."/>
            <person name="Chen W."/>
            <person name="Choi C."/>
            <person name="Clum A."/>
            <person name="Dos Santos R.A."/>
            <person name="Damasio A.R."/>
            <person name="Diallinas G."/>
            <person name="Emri T."/>
            <person name="Fekete E."/>
            <person name="Flipphi M."/>
            <person name="Freyberg S."/>
            <person name="Gallo A."/>
            <person name="Gournas C."/>
            <person name="Habgood R."/>
            <person name="Hainaut M."/>
            <person name="Harispe M.L."/>
            <person name="Henrissat B."/>
            <person name="Hilden K.S."/>
            <person name="Hope R."/>
            <person name="Hossain A."/>
            <person name="Karabika E."/>
            <person name="Karaffa L."/>
            <person name="Karanyi Z."/>
            <person name="Krasevec N."/>
            <person name="Kuo A."/>
            <person name="Kusch H."/>
            <person name="LaButti K."/>
            <person name="Lagendijk E.L."/>
            <person name="Lapidus A."/>
            <person name="Levasseur A."/>
            <person name="Lindquist E."/>
            <person name="Lipzen A."/>
            <person name="Logrieco A.F."/>
            <person name="MacCabe A."/>
            <person name="Maekelae M.R."/>
            <person name="Malavazi I."/>
            <person name="Melin P."/>
            <person name="Meyer V."/>
            <person name="Mielnichuk N."/>
            <person name="Miskei M."/>
            <person name="Molnar A.P."/>
            <person name="Mule G."/>
            <person name="Ngan C.Y."/>
            <person name="Orejas M."/>
            <person name="Orosz E."/>
            <person name="Ouedraogo J.P."/>
            <person name="Overkamp K.M."/>
            <person name="Park H.-S."/>
            <person name="Perrone G."/>
            <person name="Piumi F."/>
            <person name="Punt P.J."/>
            <person name="Ram A.F."/>
            <person name="Ramon A."/>
            <person name="Rauscher S."/>
            <person name="Record E."/>
            <person name="Riano-Pachon D.M."/>
            <person name="Robert V."/>
            <person name="Roehrig J."/>
            <person name="Ruller R."/>
            <person name="Salamov A."/>
            <person name="Salih N.S."/>
            <person name="Samson R.A."/>
            <person name="Sandor E."/>
            <person name="Sanguinetti M."/>
            <person name="Schuetze T."/>
            <person name="Sepcic K."/>
            <person name="Shelest E."/>
            <person name="Sherlock G."/>
            <person name="Sophianopoulou V."/>
            <person name="Squina F.M."/>
            <person name="Sun H."/>
            <person name="Susca A."/>
            <person name="Todd R.B."/>
            <person name="Tsang A."/>
            <person name="Unkles S.E."/>
            <person name="van de Wiele N."/>
            <person name="van Rossen-Uffink D."/>
            <person name="Oliveira J.V."/>
            <person name="Vesth T.C."/>
            <person name="Visser J."/>
            <person name="Yu J.-H."/>
            <person name="Zhou M."/>
            <person name="Andersen M.R."/>
            <person name="Archer D.B."/>
            <person name="Baker S.E."/>
            <person name="Benoit I."/>
            <person name="Brakhage A.A."/>
            <person name="Braus G.H."/>
            <person name="Fischer R."/>
            <person name="Frisvad J.C."/>
            <person name="Goldman G.H."/>
            <person name="Houbraken J."/>
            <person name="Oakley B."/>
            <person name="Pocsi I."/>
            <person name="Scazzocchio C."/>
            <person name="Seiboth B."/>
            <person name="vanKuyk P.A."/>
            <person name="Wortman J."/>
            <person name="Dyer P.S."/>
            <person name="Grigoriev I.V."/>
        </authorList>
    </citation>
    <scope>NUCLEOTIDE SEQUENCE [LARGE SCALE GENOMIC DNA]</scope>
    <source>
        <strain evidence="6">CBS 593.65</strain>
    </source>
</reference>
<dbReference type="PROSITE" id="PS00624">
    <property type="entry name" value="GMC_OXRED_2"/>
    <property type="match status" value="1"/>
</dbReference>
<dbReference type="InterPro" id="IPR036188">
    <property type="entry name" value="FAD/NAD-bd_sf"/>
</dbReference>
<feature type="binding site" evidence="2">
    <location>
        <position position="517"/>
    </location>
    <ligand>
        <name>FAD</name>
        <dbReference type="ChEBI" id="CHEBI:57692"/>
    </ligand>
</feature>
<dbReference type="EMBL" id="KV878589">
    <property type="protein sequence ID" value="OJJ57259.1"/>
    <property type="molecule type" value="Genomic_DNA"/>
</dbReference>
<keyword evidence="2" id="KW-0274">FAD</keyword>
<organism evidence="5 6">
    <name type="scientific">Aspergillus sydowii CBS 593.65</name>
    <dbReference type="NCBI Taxonomy" id="1036612"/>
    <lineage>
        <taxon>Eukaryota</taxon>
        <taxon>Fungi</taxon>
        <taxon>Dikarya</taxon>
        <taxon>Ascomycota</taxon>
        <taxon>Pezizomycotina</taxon>
        <taxon>Eurotiomycetes</taxon>
        <taxon>Eurotiomycetidae</taxon>
        <taxon>Eurotiales</taxon>
        <taxon>Aspergillaceae</taxon>
        <taxon>Aspergillus</taxon>
        <taxon>Aspergillus subgen. Nidulantes</taxon>
    </lineage>
</organism>
<dbReference type="Gene3D" id="3.50.50.60">
    <property type="entry name" value="FAD/NAD(P)-binding domain"/>
    <property type="match status" value="1"/>
</dbReference>
<sequence length="546" mass="58931">MRFSRVACQAGILAAAGAFASASGLKNDQYDYIVVGGGPAGIITAERFVEAGKNVLLLERGVGPTVATGANETLPWNRTLTPIDLPGLSADVGSLDVWNEYMCSDTAGMAACVLGGGVTVNYMVFVHPSQHDFDDNKNWPEGWKWKDIEPAAERLYERNPGTTLPSADGKRYDQGLYSVLSSFLDKLGWKSVDMIRQPHEKHQVYSYPSWNIQDQVRAGPVRTYLPLAQKSKNFTLRLNSKVLRVVRSGSQVTGVEVETPSGASEIVSLAPHGRVVLAAGALSTPRLLFNSGIGPKKQIETAKKSGIAVPPQQDWINLPVGVGLKDHPIFTITTKTPGNFGIPDYDGIFNGSNTKDISLYRKGNGLLTQGKHRMIFFSSNELHGHTRYFQGSCAPDEDSVLEIKAYMTHGLTSTGVLGLDEKQNTIIETSPYMQTRDDILAARMFVQSLIDDFGASDSGFELQTSPNVSEILASPATGNHYAASAKMGTDDGRKNGTSVVDVNTKVYGTDNLYVVDGSMHPDLPTGNIQTTIMVVAEAAAARILAQ</sequence>
<dbReference type="PANTHER" id="PTHR47190">
    <property type="entry name" value="DEHYDROGENASE, PUTATIVE-RELATED"/>
    <property type="match status" value="1"/>
</dbReference>
<feature type="binding site" evidence="2">
    <location>
        <position position="242"/>
    </location>
    <ligand>
        <name>FAD</name>
        <dbReference type="ChEBI" id="CHEBI:57692"/>
    </ligand>
</feature>
<accession>A0A1L9TCU0</accession>
<feature type="binding site" evidence="2">
    <location>
        <begin position="121"/>
        <end position="124"/>
    </location>
    <ligand>
        <name>FAD</name>
        <dbReference type="ChEBI" id="CHEBI:57692"/>
    </ligand>
</feature>
<dbReference type="GO" id="GO:0016614">
    <property type="term" value="F:oxidoreductase activity, acting on CH-OH group of donors"/>
    <property type="evidence" value="ECO:0007669"/>
    <property type="project" value="InterPro"/>
</dbReference>
<dbReference type="Proteomes" id="UP000184356">
    <property type="component" value="Unassembled WGS sequence"/>
</dbReference>
<dbReference type="RefSeq" id="XP_040701065.1">
    <property type="nucleotide sequence ID" value="XM_040851031.1"/>
</dbReference>
<evidence type="ECO:0000313" key="5">
    <source>
        <dbReference type="EMBL" id="OJJ57259.1"/>
    </source>
</evidence>
<proteinExistence type="inferred from homology"/>
<evidence type="ECO:0000259" key="4">
    <source>
        <dbReference type="PROSITE" id="PS00624"/>
    </source>
</evidence>
<dbReference type="PIRSF" id="PIRSF000137">
    <property type="entry name" value="Alcohol_oxidase"/>
    <property type="match status" value="1"/>
</dbReference>
<comment type="similarity">
    <text evidence="1">Belongs to the GMC oxidoreductase family.</text>
</comment>
<evidence type="ECO:0000313" key="6">
    <source>
        <dbReference type="Proteomes" id="UP000184356"/>
    </source>
</evidence>
<feature type="domain" description="Glucose-methanol-choline oxidoreductase N-terminal" evidence="4">
    <location>
        <begin position="280"/>
        <end position="294"/>
    </location>
</feature>
<dbReference type="Pfam" id="PF00732">
    <property type="entry name" value="GMC_oxred_N"/>
    <property type="match status" value="1"/>
</dbReference>